<organism evidence="9 10">
    <name type="scientific">Dyadobacter soli</name>
    <dbReference type="NCBI Taxonomy" id="659014"/>
    <lineage>
        <taxon>Bacteria</taxon>
        <taxon>Pseudomonadati</taxon>
        <taxon>Bacteroidota</taxon>
        <taxon>Cytophagia</taxon>
        <taxon>Cytophagales</taxon>
        <taxon>Spirosomataceae</taxon>
        <taxon>Dyadobacter</taxon>
    </lineage>
</organism>
<dbReference type="AlphaFoldDB" id="A0A1G7EER7"/>
<dbReference type="GO" id="GO:0003677">
    <property type="term" value="F:DNA binding"/>
    <property type="evidence" value="ECO:0007669"/>
    <property type="project" value="UniProtKB-KW"/>
</dbReference>
<protein>
    <submittedName>
        <fullName evidence="9">Site-specific DNA recombinase</fullName>
    </submittedName>
</protein>
<dbReference type="GO" id="GO:0000150">
    <property type="term" value="F:DNA strand exchange activity"/>
    <property type="evidence" value="ECO:0007669"/>
    <property type="project" value="UniProtKB-KW"/>
</dbReference>
<dbReference type="Pfam" id="PF08279">
    <property type="entry name" value="HTH_11"/>
    <property type="match status" value="1"/>
</dbReference>
<reference evidence="10" key="1">
    <citation type="submission" date="2016-10" db="EMBL/GenBank/DDBJ databases">
        <authorList>
            <person name="Varghese N."/>
            <person name="Submissions S."/>
        </authorList>
    </citation>
    <scope>NUCLEOTIDE SEQUENCE [LARGE SCALE GENOMIC DNA]</scope>
    <source>
        <strain evidence="10">DSM 25329</strain>
    </source>
</reference>
<dbReference type="Gene3D" id="1.10.10.60">
    <property type="entry name" value="Homeodomain-like"/>
    <property type="match status" value="1"/>
</dbReference>
<keyword evidence="10" id="KW-1185">Reference proteome</keyword>
<proteinExistence type="inferred from homology"/>
<sequence>MIFGYARVSTQDQNLNLQIDDLKKSGCDRIFREKVSSVKERPELNKLLDMARAGDTIIVWKLDRLGRSLKDLIHLINEFQQKQIGFRSLNDAIDTTTAQGRLIFNIFASLAEFERDLIRERTKAGLSAARARGRMGGKPKGLSKAAMSKAHAAKALYDKKDKTGEEIGKVLGISRATVYRYIKEIEQQQRSVNGKQFSEQK</sequence>
<evidence type="ECO:0000256" key="5">
    <source>
        <dbReference type="ARBA" id="ARBA00023172"/>
    </source>
</evidence>
<dbReference type="GO" id="GO:0015074">
    <property type="term" value="P:DNA integration"/>
    <property type="evidence" value="ECO:0007669"/>
    <property type="project" value="UniProtKB-KW"/>
</dbReference>
<evidence type="ECO:0000256" key="7">
    <source>
        <dbReference type="PROSITE-ProRule" id="PRU10137"/>
    </source>
</evidence>
<keyword evidence="3" id="KW-0230">DNA invertase</keyword>
<gene>
    <name evidence="9" type="ORF">SAMN04487996_10637</name>
</gene>
<evidence type="ECO:0000256" key="2">
    <source>
        <dbReference type="ARBA" id="ARBA00022908"/>
    </source>
</evidence>
<dbReference type="PROSITE" id="PS00397">
    <property type="entry name" value="RECOMBINASES_1"/>
    <property type="match status" value="1"/>
</dbReference>
<name>A0A1G7EER7_9BACT</name>
<evidence type="ECO:0000256" key="6">
    <source>
        <dbReference type="PIRSR" id="PIRSR606118-50"/>
    </source>
</evidence>
<dbReference type="STRING" id="659014.SAMN04487996_10637"/>
<accession>A0A1G7EER7</accession>
<evidence type="ECO:0000256" key="3">
    <source>
        <dbReference type="ARBA" id="ARBA00023100"/>
    </source>
</evidence>
<dbReference type="InterPro" id="IPR050639">
    <property type="entry name" value="SSR_resolvase"/>
</dbReference>
<dbReference type="Pfam" id="PF00239">
    <property type="entry name" value="Resolvase"/>
    <property type="match status" value="1"/>
</dbReference>
<dbReference type="InterPro" id="IPR006119">
    <property type="entry name" value="Resolv_N"/>
</dbReference>
<evidence type="ECO:0000256" key="4">
    <source>
        <dbReference type="ARBA" id="ARBA00023125"/>
    </source>
</evidence>
<keyword evidence="2" id="KW-0229">DNA integration</keyword>
<keyword evidence="5" id="KW-0233">DNA recombination</keyword>
<dbReference type="Gene3D" id="3.40.50.1390">
    <property type="entry name" value="Resolvase, N-terminal catalytic domain"/>
    <property type="match status" value="1"/>
</dbReference>
<dbReference type="Proteomes" id="UP000198748">
    <property type="component" value="Unassembled WGS sequence"/>
</dbReference>
<dbReference type="CDD" id="cd03768">
    <property type="entry name" value="SR_ResInv"/>
    <property type="match status" value="1"/>
</dbReference>
<dbReference type="PANTHER" id="PTHR30461:SF2">
    <property type="entry name" value="SERINE RECOMBINASE PINE-RELATED"/>
    <property type="match status" value="1"/>
</dbReference>
<dbReference type="SMART" id="SM00857">
    <property type="entry name" value="Resolvase"/>
    <property type="match status" value="1"/>
</dbReference>
<dbReference type="OrthoDB" id="9797501at2"/>
<comment type="similarity">
    <text evidence="1">Belongs to the site-specific recombinase resolvase family.</text>
</comment>
<dbReference type="PROSITE" id="PS51736">
    <property type="entry name" value="RECOMBINASES_3"/>
    <property type="match status" value="1"/>
</dbReference>
<dbReference type="RefSeq" id="WP_090149050.1">
    <property type="nucleotide sequence ID" value="NZ_FNAN01000006.1"/>
</dbReference>
<dbReference type="InterPro" id="IPR013196">
    <property type="entry name" value="HTH_11"/>
</dbReference>
<dbReference type="InterPro" id="IPR036162">
    <property type="entry name" value="Resolvase-like_N_sf"/>
</dbReference>
<keyword evidence="4" id="KW-0238">DNA-binding</keyword>
<dbReference type="SUPFAM" id="SSF53041">
    <property type="entry name" value="Resolvase-like"/>
    <property type="match status" value="1"/>
</dbReference>
<dbReference type="PROSITE" id="PS00398">
    <property type="entry name" value="RECOMBINASES_2"/>
    <property type="match status" value="1"/>
</dbReference>
<evidence type="ECO:0000256" key="1">
    <source>
        <dbReference type="ARBA" id="ARBA00009913"/>
    </source>
</evidence>
<evidence type="ECO:0000313" key="9">
    <source>
        <dbReference type="EMBL" id="SDE61875.1"/>
    </source>
</evidence>
<dbReference type="PANTHER" id="PTHR30461">
    <property type="entry name" value="DNA-INVERTASE FROM LAMBDOID PROPHAGE"/>
    <property type="match status" value="1"/>
</dbReference>
<evidence type="ECO:0000259" key="8">
    <source>
        <dbReference type="PROSITE" id="PS51736"/>
    </source>
</evidence>
<dbReference type="FunFam" id="3.40.50.1390:FF:000001">
    <property type="entry name" value="DNA recombinase"/>
    <property type="match status" value="1"/>
</dbReference>
<dbReference type="EMBL" id="FNAN01000006">
    <property type="protein sequence ID" value="SDE61875.1"/>
    <property type="molecule type" value="Genomic_DNA"/>
</dbReference>
<feature type="active site" description="O-(5'-phospho-DNA)-serine intermediate" evidence="6 7">
    <location>
        <position position="9"/>
    </location>
</feature>
<dbReference type="InterPro" id="IPR006118">
    <property type="entry name" value="Recombinase_CS"/>
</dbReference>
<evidence type="ECO:0000313" key="10">
    <source>
        <dbReference type="Proteomes" id="UP000198748"/>
    </source>
</evidence>
<feature type="domain" description="Resolvase/invertase-type recombinase catalytic" evidence="8">
    <location>
        <begin position="1"/>
        <end position="133"/>
    </location>
</feature>